<evidence type="ECO:0000313" key="2">
    <source>
        <dbReference type="Proteomes" id="UP000024635"/>
    </source>
</evidence>
<organism evidence="1 2">
    <name type="scientific">Ancylostoma ceylanicum</name>
    <dbReference type="NCBI Taxonomy" id="53326"/>
    <lineage>
        <taxon>Eukaryota</taxon>
        <taxon>Metazoa</taxon>
        <taxon>Ecdysozoa</taxon>
        <taxon>Nematoda</taxon>
        <taxon>Chromadorea</taxon>
        <taxon>Rhabditida</taxon>
        <taxon>Rhabditina</taxon>
        <taxon>Rhabditomorpha</taxon>
        <taxon>Strongyloidea</taxon>
        <taxon>Ancylostomatidae</taxon>
        <taxon>Ancylostomatinae</taxon>
        <taxon>Ancylostoma</taxon>
    </lineage>
</organism>
<dbReference type="AlphaFoldDB" id="A0A016UME1"/>
<comment type="caution">
    <text evidence="1">The sequence shown here is derived from an EMBL/GenBank/DDBJ whole genome shotgun (WGS) entry which is preliminary data.</text>
</comment>
<dbReference type="EMBL" id="JARK01001371">
    <property type="protein sequence ID" value="EYC16066.1"/>
    <property type="molecule type" value="Genomic_DNA"/>
</dbReference>
<evidence type="ECO:0000313" key="1">
    <source>
        <dbReference type="EMBL" id="EYC16066.1"/>
    </source>
</evidence>
<protein>
    <submittedName>
        <fullName evidence="1">Uncharacterized protein</fullName>
    </submittedName>
</protein>
<reference evidence="2" key="1">
    <citation type="journal article" date="2015" name="Nat. Genet.">
        <title>The genome and transcriptome of the zoonotic hookworm Ancylostoma ceylanicum identify infection-specific gene families.</title>
        <authorList>
            <person name="Schwarz E.M."/>
            <person name="Hu Y."/>
            <person name="Antoshechkin I."/>
            <person name="Miller M.M."/>
            <person name="Sternberg P.W."/>
            <person name="Aroian R.V."/>
        </authorList>
    </citation>
    <scope>NUCLEOTIDE SEQUENCE</scope>
    <source>
        <strain evidence="2">HY135</strain>
    </source>
</reference>
<keyword evidence="2" id="KW-1185">Reference proteome</keyword>
<dbReference type="Proteomes" id="UP000024635">
    <property type="component" value="Unassembled WGS sequence"/>
</dbReference>
<name>A0A016UME1_9BILA</name>
<proteinExistence type="predicted"/>
<accession>A0A016UME1</accession>
<sequence>MKQVFVWNLKAAPTEIFTFGLSRLQCSRLLVNHNGMLNTKNNSLYAEILPWTRMQAWPFWCPPRRSTLLIWYSTRVLAQCIVCHMQ</sequence>
<gene>
    <name evidence="1" type="primary">Acey_s0035.g3129</name>
    <name evidence="1" type="ORF">Y032_0035g3129</name>
</gene>